<gene>
    <name evidence="2" type="ORF">H4W26_002671</name>
</gene>
<dbReference type="EMBL" id="JADBEE010000002">
    <property type="protein sequence ID" value="MBE1515879.1"/>
    <property type="molecule type" value="Genomic_DNA"/>
</dbReference>
<sequence length="90" mass="9705">MRGRPLMVKEIADSFTTHERSATGAEWLEAAEASATGLPNSSPNRATSNEVASIDVTWVWITRDGDAIIDPQTAGCTTSTPRKGTRENGW</sequence>
<evidence type="ECO:0000256" key="1">
    <source>
        <dbReference type="SAM" id="MobiDB-lite"/>
    </source>
</evidence>
<evidence type="ECO:0000313" key="2">
    <source>
        <dbReference type="EMBL" id="MBE1515879.1"/>
    </source>
</evidence>
<evidence type="ECO:0008006" key="4">
    <source>
        <dbReference type="Google" id="ProtNLM"/>
    </source>
</evidence>
<protein>
    <recommendedName>
        <fullName evidence="4">Transposase</fullName>
    </recommendedName>
</protein>
<name>A0ABR9JAK3_9MICC</name>
<reference evidence="2 3" key="1">
    <citation type="submission" date="2020-10" db="EMBL/GenBank/DDBJ databases">
        <title>Sequencing the genomes of 1000 actinobacteria strains.</title>
        <authorList>
            <person name="Klenk H.-P."/>
        </authorList>
    </citation>
    <scope>NUCLEOTIDE SEQUENCE [LARGE SCALE GENOMIC DNA]</scope>
    <source>
        <strain evidence="2 3">DSM 15474</strain>
    </source>
</reference>
<dbReference type="Proteomes" id="UP000636579">
    <property type="component" value="Unassembled WGS sequence"/>
</dbReference>
<accession>A0ABR9JAK3</accession>
<evidence type="ECO:0000313" key="3">
    <source>
        <dbReference type="Proteomes" id="UP000636579"/>
    </source>
</evidence>
<feature type="region of interest" description="Disordered" evidence="1">
    <location>
        <begin position="69"/>
        <end position="90"/>
    </location>
</feature>
<proteinExistence type="predicted"/>
<comment type="caution">
    <text evidence="2">The sequence shown here is derived from an EMBL/GenBank/DDBJ whole genome shotgun (WGS) entry which is preliminary data.</text>
</comment>
<organism evidence="2 3">
    <name type="scientific">Nesterenkonia halotolerans</name>
    <dbReference type="NCBI Taxonomy" id="225325"/>
    <lineage>
        <taxon>Bacteria</taxon>
        <taxon>Bacillati</taxon>
        <taxon>Actinomycetota</taxon>
        <taxon>Actinomycetes</taxon>
        <taxon>Micrococcales</taxon>
        <taxon>Micrococcaceae</taxon>
        <taxon>Nesterenkonia</taxon>
    </lineage>
</organism>
<keyword evidence="3" id="KW-1185">Reference proteome</keyword>